<dbReference type="PRINTS" id="PR00081">
    <property type="entry name" value="GDHRDH"/>
</dbReference>
<dbReference type="EMBL" id="KV749153">
    <property type="protein sequence ID" value="OCL10838.1"/>
    <property type="molecule type" value="Genomic_DNA"/>
</dbReference>
<sequence length="216" mass="23481">MKDLKGKVALITGGATGIGFALALQLGFEGMKIVLASTNKERLEAAAEEVRKAGALEVLTIVCDVSDRASVESLHIETTQLFGVIDLLCCNVGVTTGGELVNHRKEDWEWVYGVVLQALGTTLRPEAAAHGVEITTLIVAGTVTDIIKSERSRPARFGDPLILDIKKREARRIPAREVAEKITRGIKENAQWVAAHPDLKYGTKEYFDGILAAYNR</sequence>
<reference evidence="3 4" key="1">
    <citation type="journal article" date="2016" name="Nat. Commun.">
        <title>Ectomycorrhizal ecology is imprinted in the genome of the dominant symbiotic fungus Cenococcum geophilum.</title>
        <authorList>
            <consortium name="DOE Joint Genome Institute"/>
            <person name="Peter M."/>
            <person name="Kohler A."/>
            <person name="Ohm R.A."/>
            <person name="Kuo A."/>
            <person name="Krutzmann J."/>
            <person name="Morin E."/>
            <person name="Arend M."/>
            <person name="Barry K.W."/>
            <person name="Binder M."/>
            <person name="Choi C."/>
            <person name="Clum A."/>
            <person name="Copeland A."/>
            <person name="Grisel N."/>
            <person name="Haridas S."/>
            <person name="Kipfer T."/>
            <person name="LaButti K."/>
            <person name="Lindquist E."/>
            <person name="Lipzen A."/>
            <person name="Maire R."/>
            <person name="Meier B."/>
            <person name="Mihaltcheva S."/>
            <person name="Molinier V."/>
            <person name="Murat C."/>
            <person name="Poggeler S."/>
            <person name="Quandt C.A."/>
            <person name="Sperisen C."/>
            <person name="Tritt A."/>
            <person name="Tisserant E."/>
            <person name="Crous P.W."/>
            <person name="Henrissat B."/>
            <person name="Nehls U."/>
            <person name="Egli S."/>
            <person name="Spatafora J.W."/>
            <person name="Grigoriev I.V."/>
            <person name="Martin F.M."/>
        </authorList>
    </citation>
    <scope>NUCLEOTIDE SEQUENCE [LARGE SCALE GENOMIC DNA]</scope>
    <source>
        <strain evidence="3 4">CBS 207.34</strain>
    </source>
</reference>
<dbReference type="SUPFAM" id="SSF51735">
    <property type="entry name" value="NAD(P)-binding Rossmann-fold domains"/>
    <property type="match status" value="1"/>
</dbReference>
<dbReference type="PANTHER" id="PTHR44196">
    <property type="entry name" value="DEHYDROGENASE/REDUCTASE SDR FAMILY MEMBER 7B"/>
    <property type="match status" value="1"/>
</dbReference>
<dbReference type="OrthoDB" id="10253736at2759"/>
<dbReference type="PANTHER" id="PTHR44196:SF1">
    <property type="entry name" value="DEHYDROGENASE_REDUCTASE SDR FAMILY MEMBER 7B"/>
    <property type="match status" value="1"/>
</dbReference>
<evidence type="ECO:0000313" key="4">
    <source>
        <dbReference type="Proteomes" id="UP000250140"/>
    </source>
</evidence>
<dbReference type="InterPro" id="IPR002347">
    <property type="entry name" value="SDR_fam"/>
</dbReference>
<dbReference type="InterPro" id="IPR036291">
    <property type="entry name" value="NAD(P)-bd_dom_sf"/>
</dbReference>
<dbReference type="AlphaFoldDB" id="A0A8E2F5T5"/>
<organism evidence="3 4">
    <name type="scientific">Glonium stellatum</name>
    <dbReference type="NCBI Taxonomy" id="574774"/>
    <lineage>
        <taxon>Eukaryota</taxon>
        <taxon>Fungi</taxon>
        <taxon>Dikarya</taxon>
        <taxon>Ascomycota</taxon>
        <taxon>Pezizomycotina</taxon>
        <taxon>Dothideomycetes</taxon>
        <taxon>Pleosporomycetidae</taxon>
        <taxon>Gloniales</taxon>
        <taxon>Gloniaceae</taxon>
        <taxon>Glonium</taxon>
    </lineage>
</organism>
<dbReference type="CDD" id="cd05233">
    <property type="entry name" value="SDR_c"/>
    <property type="match status" value="1"/>
</dbReference>
<proteinExistence type="inferred from homology"/>
<name>A0A8E2F5T5_9PEZI</name>
<keyword evidence="2" id="KW-0560">Oxidoreductase</keyword>
<evidence type="ECO:0000256" key="1">
    <source>
        <dbReference type="ARBA" id="ARBA00006484"/>
    </source>
</evidence>
<evidence type="ECO:0000313" key="3">
    <source>
        <dbReference type="EMBL" id="OCL10838.1"/>
    </source>
</evidence>
<dbReference type="Proteomes" id="UP000250140">
    <property type="component" value="Unassembled WGS sequence"/>
</dbReference>
<comment type="similarity">
    <text evidence="1">Belongs to the short-chain dehydrogenases/reductases (SDR) family.</text>
</comment>
<dbReference type="GO" id="GO:0016020">
    <property type="term" value="C:membrane"/>
    <property type="evidence" value="ECO:0007669"/>
    <property type="project" value="TreeGrafter"/>
</dbReference>
<dbReference type="Pfam" id="PF00106">
    <property type="entry name" value="adh_short"/>
    <property type="match status" value="1"/>
</dbReference>
<protein>
    <submittedName>
        <fullName evidence="3">NAD(P)-binding protein</fullName>
    </submittedName>
</protein>
<gene>
    <name evidence="3" type="ORF">AOQ84DRAFT_230281</name>
</gene>
<keyword evidence="4" id="KW-1185">Reference proteome</keyword>
<accession>A0A8E2F5T5</accession>
<dbReference type="Gene3D" id="3.40.50.720">
    <property type="entry name" value="NAD(P)-binding Rossmann-like Domain"/>
    <property type="match status" value="1"/>
</dbReference>
<evidence type="ECO:0000256" key="2">
    <source>
        <dbReference type="ARBA" id="ARBA00023002"/>
    </source>
</evidence>
<dbReference type="GO" id="GO:0016491">
    <property type="term" value="F:oxidoreductase activity"/>
    <property type="evidence" value="ECO:0007669"/>
    <property type="project" value="UniProtKB-KW"/>
</dbReference>